<evidence type="ECO:0000256" key="2">
    <source>
        <dbReference type="SAM" id="MobiDB-lite"/>
    </source>
</evidence>
<dbReference type="PANTHER" id="PTHR33392">
    <property type="entry name" value="POLYISOPRENYL-TEICHOIC ACID--PEPTIDOGLYCAN TEICHOIC ACID TRANSFERASE TAGU"/>
    <property type="match status" value="1"/>
</dbReference>
<organism evidence="6 7">
    <name type="scientific">Actinospica durhamensis</name>
    <dbReference type="NCBI Taxonomy" id="1508375"/>
    <lineage>
        <taxon>Bacteria</taxon>
        <taxon>Bacillati</taxon>
        <taxon>Actinomycetota</taxon>
        <taxon>Actinomycetes</taxon>
        <taxon>Catenulisporales</taxon>
        <taxon>Actinospicaceae</taxon>
        <taxon>Actinospica</taxon>
    </lineage>
</organism>
<feature type="compositionally biased region" description="Pro residues" evidence="2">
    <location>
        <begin position="19"/>
        <end position="29"/>
    </location>
</feature>
<protein>
    <submittedName>
        <fullName evidence="6">LCP family protein</fullName>
    </submittedName>
</protein>
<feature type="region of interest" description="Disordered" evidence="2">
    <location>
        <begin position="478"/>
        <end position="501"/>
    </location>
</feature>
<dbReference type="Gene3D" id="3.40.630.190">
    <property type="entry name" value="LCP protein"/>
    <property type="match status" value="1"/>
</dbReference>
<feature type="compositionally biased region" description="Acidic residues" evidence="2">
    <location>
        <begin position="36"/>
        <end position="46"/>
    </location>
</feature>
<dbReference type="Pfam" id="PF13399">
    <property type="entry name" value="LytR_C"/>
    <property type="match status" value="1"/>
</dbReference>
<keyword evidence="3" id="KW-1133">Transmembrane helix</keyword>
<sequence>MDGVRGYPREQPEDLWRPPQEPGGEPGPGPGRTELETEPDGPDEAAEPAAYGSVRFPAQRPWASPTVPRTPRVPRAARPARAARPTRPTRPSGRPRAPLYGSPLGEREAWHVNEDVDLAELDPHGGARRRAAVKVARIQHPRKRRRQVLRITTGLCAAIVLGVAGLGTYAYNHLFGQVATESLAGLANRPAAARADRWGNVPENILLLGSQTRDGQHGLHLGNSSKLGTDISDTAMLVHISAERKWATVVSIPRDLVVPRPQCQGRLDPTQAVPAASAAMFDLAMNLGGPTCAVATVEQMTGIRIDHFVEINFNAFQSLTAAVGGVTVCVPPPGINDPDYSGLVLGPGLHTISGAQSLAFVRDRHGLADGTDLNRIRMQQMFVSSLFNKLAGAGTLGDPITLYRIANAVTSNLTVDTGLDSIDAMVGLAGSVQSLQSHYIQFITVPYDFDPTNQNRVIPGAGFDEAWADLRQDTPLPGSNAARSFGTAPSAAATSAPAAPTLPMTGTEVDVYNGTQVPHLALYASENLSALGVTANVGEGSPIGAAARTEVLYPTGQRARAENLAAHFGGTGAVRPVQSASVHALTLVIGLNPPTSLVTQPVGGAGPGSPADTASADGLPAAAAASPDASGAATPVPNASISAESRSGDENICSDLPSTVSFGGKP</sequence>
<feature type="compositionally biased region" description="Low complexity" evidence="2">
    <location>
        <begin position="611"/>
        <end position="635"/>
    </location>
</feature>
<accession>A0A941ESA7</accession>
<evidence type="ECO:0000256" key="3">
    <source>
        <dbReference type="SAM" id="Phobius"/>
    </source>
</evidence>
<dbReference type="EMBL" id="JAGSOG010000207">
    <property type="protein sequence ID" value="MBR7837485.1"/>
    <property type="molecule type" value="Genomic_DNA"/>
</dbReference>
<dbReference type="InterPro" id="IPR050922">
    <property type="entry name" value="LytR/CpsA/Psr_CW_biosynth"/>
</dbReference>
<feature type="region of interest" description="Disordered" evidence="2">
    <location>
        <begin position="599"/>
        <end position="666"/>
    </location>
</feature>
<comment type="similarity">
    <text evidence="1">Belongs to the LytR/CpsA/Psr (LCP) family.</text>
</comment>
<feature type="compositionally biased region" description="Low complexity" evidence="2">
    <location>
        <begin position="63"/>
        <end position="98"/>
    </location>
</feature>
<dbReference type="AlphaFoldDB" id="A0A941ESA7"/>
<dbReference type="InterPro" id="IPR027381">
    <property type="entry name" value="LytR/CpsA/Psr_C"/>
</dbReference>
<dbReference type="Proteomes" id="UP000675781">
    <property type="component" value="Unassembled WGS sequence"/>
</dbReference>
<dbReference type="InterPro" id="IPR004474">
    <property type="entry name" value="LytR_CpsA_psr"/>
</dbReference>
<feature type="compositionally biased region" description="Basic and acidic residues" evidence="2">
    <location>
        <begin position="7"/>
        <end position="16"/>
    </location>
</feature>
<name>A0A941ESA7_9ACTN</name>
<feature type="compositionally biased region" description="Polar residues" evidence="2">
    <location>
        <begin position="656"/>
        <end position="666"/>
    </location>
</feature>
<gene>
    <name evidence="6" type="ORF">KDL01_29670</name>
</gene>
<comment type="caution">
    <text evidence="6">The sequence shown here is derived from an EMBL/GenBank/DDBJ whole genome shotgun (WGS) entry which is preliminary data.</text>
</comment>
<evidence type="ECO:0000259" key="4">
    <source>
        <dbReference type="Pfam" id="PF03816"/>
    </source>
</evidence>
<evidence type="ECO:0000259" key="5">
    <source>
        <dbReference type="Pfam" id="PF13399"/>
    </source>
</evidence>
<evidence type="ECO:0000313" key="6">
    <source>
        <dbReference type="EMBL" id="MBR7837485.1"/>
    </source>
</evidence>
<proteinExistence type="inferred from homology"/>
<dbReference type="NCBIfam" id="TIGR00350">
    <property type="entry name" value="lytR_cpsA_psr"/>
    <property type="match status" value="1"/>
</dbReference>
<feature type="compositionally biased region" description="Low complexity" evidence="2">
    <location>
        <begin position="487"/>
        <end position="501"/>
    </location>
</feature>
<keyword evidence="3" id="KW-0472">Membrane</keyword>
<dbReference type="Pfam" id="PF03816">
    <property type="entry name" value="LytR_cpsA_psr"/>
    <property type="match status" value="1"/>
</dbReference>
<feature type="domain" description="Cell envelope-related transcriptional attenuator" evidence="4">
    <location>
        <begin position="232"/>
        <end position="390"/>
    </location>
</feature>
<feature type="region of interest" description="Disordered" evidence="2">
    <location>
        <begin position="1"/>
        <end position="103"/>
    </location>
</feature>
<dbReference type="Gene3D" id="3.30.70.2390">
    <property type="match status" value="1"/>
</dbReference>
<reference evidence="6" key="1">
    <citation type="submission" date="2021-04" db="EMBL/GenBank/DDBJ databases">
        <title>Genome based classification of Actinospica acidithermotolerans sp. nov., an actinobacterium isolated from an Indonesian hot spring.</title>
        <authorList>
            <person name="Kusuma A.B."/>
            <person name="Putra K.E."/>
            <person name="Nafisah S."/>
            <person name="Loh J."/>
            <person name="Nouioui I."/>
            <person name="Goodfellow M."/>
        </authorList>
    </citation>
    <scope>NUCLEOTIDE SEQUENCE</scope>
    <source>
        <strain evidence="6">CSCA 57</strain>
    </source>
</reference>
<keyword evidence="7" id="KW-1185">Reference proteome</keyword>
<feature type="domain" description="LytR/CpsA/Psr regulator C-terminal" evidence="5">
    <location>
        <begin position="508"/>
        <end position="590"/>
    </location>
</feature>
<dbReference type="RefSeq" id="WP_212531950.1">
    <property type="nucleotide sequence ID" value="NZ_JAGSOG010000207.1"/>
</dbReference>
<evidence type="ECO:0000256" key="1">
    <source>
        <dbReference type="ARBA" id="ARBA00006068"/>
    </source>
</evidence>
<dbReference type="PANTHER" id="PTHR33392:SF6">
    <property type="entry name" value="POLYISOPRENYL-TEICHOIC ACID--PEPTIDOGLYCAN TEICHOIC ACID TRANSFERASE TAGU"/>
    <property type="match status" value="1"/>
</dbReference>
<keyword evidence="3" id="KW-0812">Transmembrane</keyword>
<evidence type="ECO:0000313" key="7">
    <source>
        <dbReference type="Proteomes" id="UP000675781"/>
    </source>
</evidence>
<feature type="transmembrane region" description="Helical" evidence="3">
    <location>
        <begin position="148"/>
        <end position="171"/>
    </location>
</feature>